<dbReference type="InterPro" id="IPR012337">
    <property type="entry name" value="RNaseH-like_sf"/>
</dbReference>
<dbReference type="SUPFAM" id="SSF53098">
    <property type="entry name" value="Ribonuclease H-like"/>
    <property type="match status" value="1"/>
</dbReference>
<dbReference type="InterPro" id="IPR039537">
    <property type="entry name" value="Retrotran_Ty1/copia-like"/>
</dbReference>
<dbReference type="GO" id="GO:0046872">
    <property type="term" value="F:metal ion binding"/>
    <property type="evidence" value="ECO:0007669"/>
    <property type="project" value="UniProtKB-KW"/>
</dbReference>
<organism evidence="4 5">
    <name type="scientific">Prunus dulcis</name>
    <name type="common">Almond</name>
    <name type="synonym">Amygdalus dulcis</name>
    <dbReference type="NCBI Taxonomy" id="3755"/>
    <lineage>
        <taxon>Eukaryota</taxon>
        <taxon>Viridiplantae</taxon>
        <taxon>Streptophyta</taxon>
        <taxon>Embryophyta</taxon>
        <taxon>Tracheophyta</taxon>
        <taxon>Spermatophyta</taxon>
        <taxon>Magnoliopsida</taxon>
        <taxon>eudicotyledons</taxon>
        <taxon>Gunneridae</taxon>
        <taxon>Pentapetalae</taxon>
        <taxon>rosids</taxon>
        <taxon>fabids</taxon>
        <taxon>Rosales</taxon>
        <taxon>Rosaceae</taxon>
        <taxon>Amygdaloideae</taxon>
        <taxon>Amygdaleae</taxon>
        <taxon>Prunus</taxon>
    </lineage>
</organism>
<dbReference type="AlphaFoldDB" id="A0AAD4YWU6"/>
<proteinExistence type="predicted"/>
<protein>
    <recommendedName>
        <fullName evidence="3">Reverse transcriptase Ty1/copia-type domain-containing protein</fullName>
    </recommendedName>
</protein>
<dbReference type="EMBL" id="JAJFAZ020000006">
    <property type="protein sequence ID" value="KAI5323588.1"/>
    <property type="molecule type" value="Genomic_DNA"/>
</dbReference>
<reference evidence="4 5" key="1">
    <citation type="journal article" date="2022" name="G3 (Bethesda)">
        <title>Whole-genome sequence and methylome profiling of the almond [Prunus dulcis (Mill.) D.A. Webb] cultivar 'Nonpareil'.</title>
        <authorList>
            <person name="D'Amico-Willman K.M."/>
            <person name="Ouma W.Z."/>
            <person name="Meulia T."/>
            <person name="Sideli G.M."/>
            <person name="Gradziel T.M."/>
            <person name="Fresnedo-Ramirez J."/>
        </authorList>
    </citation>
    <scope>NUCLEOTIDE SEQUENCE [LARGE SCALE GENOMIC DNA]</scope>
    <source>
        <strain evidence="4">Clone GOH B32 T37-40</strain>
    </source>
</reference>
<accession>A0AAD4YWU6</accession>
<dbReference type="SUPFAM" id="SSF56672">
    <property type="entry name" value="DNA/RNA polymerases"/>
    <property type="match status" value="1"/>
</dbReference>
<keyword evidence="1" id="KW-0479">Metal-binding</keyword>
<evidence type="ECO:0000256" key="2">
    <source>
        <dbReference type="ARBA" id="ARBA00022801"/>
    </source>
</evidence>
<feature type="domain" description="Reverse transcriptase Ty1/copia-type" evidence="3">
    <location>
        <begin position="201"/>
        <end position="405"/>
    </location>
</feature>
<keyword evidence="5" id="KW-1185">Reference proteome</keyword>
<evidence type="ECO:0000259" key="3">
    <source>
        <dbReference type="Pfam" id="PF07727"/>
    </source>
</evidence>
<sequence>MSPVTSVTGYRSYVLFTDDFSCYSWIYPMHRKNEPTRHPPTFLMSPHSQQNGLAECKHRHIATMIYTILTTFHTPHNLWVEAALTAVHLINLLPTPNLQWDTPPHIIVSSNILPPTLIFECLGVLVSLTLDHILKLNSPTAPLNVFSLDTILTTKVTIVYIPPWVMFTCPVLFYITKCIFHLSICRYHLLQKATKHPEWIDTWSLVPSSPSQNLIGCKWIFQITCHTDSSIESYKACLVAKGFHQCLGYKTRLDYAETFSPVVKPATIRTVLSLAVTRGWSLCQLDVKNAILHGFLQEDVYIAQPPGFIDPTHPSYVCKLPKALYGLKQTPRAWFHHISTFLLSMGFTRSQADTSLFIFQQASHTIFLLLYVDDIVVTGSDSTYLQQFISILGGHFDIKDLGPLS</sequence>
<dbReference type="InterPro" id="IPR036397">
    <property type="entry name" value="RNaseH_sf"/>
</dbReference>
<dbReference type="InterPro" id="IPR043502">
    <property type="entry name" value="DNA/RNA_pol_sf"/>
</dbReference>
<dbReference type="Proteomes" id="UP001054821">
    <property type="component" value="Chromosome 6"/>
</dbReference>
<gene>
    <name evidence="4" type="ORF">L3X38_032660</name>
</gene>
<dbReference type="PANTHER" id="PTHR42648">
    <property type="entry name" value="TRANSPOSASE, PUTATIVE-RELATED"/>
    <property type="match status" value="1"/>
</dbReference>
<keyword evidence="2" id="KW-0378">Hydrolase</keyword>
<dbReference type="Gene3D" id="3.30.420.10">
    <property type="entry name" value="Ribonuclease H-like superfamily/Ribonuclease H"/>
    <property type="match status" value="1"/>
</dbReference>
<dbReference type="PANTHER" id="PTHR42648:SF28">
    <property type="entry name" value="TRANSPOSON-ENCODED PROTEIN WITH RIBONUCLEASE H-LIKE AND RETROVIRUS ZINC FINGER-LIKE DOMAINS"/>
    <property type="match status" value="1"/>
</dbReference>
<evidence type="ECO:0000313" key="5">
    <source>
        <dbReference type="Proteomes" id="UP001054821"/>
    </source>
</evidence>
<dbReference type="GO" id="GO:0003676">
    <property type="term" value="F:nucleic acid binding"/>
    <property type="evidence" value="ECO:0007669"/>
    <property type="project" value="InterPro"/>
</dbReference>
<dbReference type="Pfam" id="PF07727">
    <property type="entry name" value="RVT_2"/>
    <property type="match status" value="1"/>
</dbReference>
<name>A0AAD4YWU6_PRUDU</name>
<comment type="caution">
    <text evidence="4">The sequence shown here is derived from an EMBL/GenBank/DDBJ whole genome shotgun (WGS) entry which is preliminary data.</text>
</comment>
<dbReference type="GO" id="GO:0016787">
    <property type="term" value="F:hydrolase activity"/>
    <property type="evidence" value="ECO:0007669"/>
    <property type="project" value="UniProtKB-KW"/>
</dbReference>
<evidence type="ECO:0000313" key="4">
    <source>
        <dbReference type="EMBL" id="KAI5323588.1"/>
    </source>
</evidence>
<dbReference type="InterPro" id="IPR013103">
    <property type="entry name" value="RVT_2"/>
</dbReference>
<evidence type="ECO:0000256" key="1">
    <source>
        <dbReference type="ARBA" id="ARBA00022723"/>
    </source>
</evidence>